<proteinExistence type="predicted"/>
<keyword evidence="2" id="KW-1185">Reference proteome</keyword>
<dbReference type="Proteomes" id="UP000324705">
    <property type="component" value="Chromosome 6B"/>
</dbReference>
<reference evidence="1 2" key="1">
    <citation type="submission" date="2017-09" db="EMBL/GenBank/DDBJ databases">
        <authorList>
            <consortium name="International Durum Wheat Genome Sequencing Consortium (IDWGSC)"/>
            <person name="Milanesi L."/>
        </authorList>
    </citation>
    <scope>NUCLEOTIDE SEQUENCE [LARGE SCALE GENOMIC DNA]</scope>
    <source>
        <strain evidence="2">cv. Svevo</strain>
    </source>
</reference>
<dbReference type="EMBL" id="LT934122">
    <property type="protein sequence ID" value="VAI63179.1"/>
    <property type="molecule type" value="Genomic_DNA"/>
</dbReference>
<dbReference type="AlphaFoldDB" id="A0A9R1BFX8"/>
<accession>A0A9R1BFX8</accession>
<protein>
    <submittedName>
        <fullName evidence="1">Uncharacterized protein</fullName>
    </submittedName>
</protein>
<evidence type="ECO:0000313" key="1">
    <source>
        <dbReference type="EMBL" id="VAI63179.1"/>
    </source>
</evidence>
<name>A0A9R1BFX8_TRITD</name>
<gene>
    <name evidence="1" type="ORF">TRITD_6Bv1G221220</name>
</gene>
<organism evidence="1 2">
    <name type="scientific">Triticum turgidum subsp. durum</name>
    <name type="common">Durum wheat</name>
    <name type="synonym">Triticum durum</name>
    <dbReference type="NCBI Taxonomy" id="4567"/>
    <lineage>
        <taxon>Eukaryota</taxon>
        <taxon>Viridiplantae</taxon>
        <taxon>Streptophyta</taxon>
        <taxon>Embryophyta</taxon>
        <taxon>Tracheophyta</taxon>
        <taxon>Spermatophyta</taxon>
        <taxon>Magnoliopsida</taxon>
        <taxon>Liliopsida</taxon>
        <taxon>Poales</taxon>
        <taxon>Poaceae</taxon>
        <taxon>BOP clade</taxon>
        <taxon>Pooideae</taxon>
        <taxon>Triticodae</taxon>
        <taxon>Triticeae</taxon>
        <taxon>Triticinae</taxon>
        <taxon>Triticum</taxon>
    </lineage>
</organism>
<dbReference type="Gramene" id="TRITD6Bv1G221220.2">
    <property type="protein sequence ID" value="TRITD6Bv1G221220.2"/>
    <property type="gene ID" value="TRITD6Bv1G221220"/>
</dbReference>
<evidence type="ECO:0000313" key="2">
    <source>
        <dbReference type="Proteomes" id="UP000324705"/>
    </source>
</evidence>
<sequence>MDATLLLPVTGMIQIQARCDLNLVDFCPPIGGCALSRARCGMIRISGAGWYRYIPAGHPFCSDKTQTRMLTSERDPLVQLGEFLGASTFIEEATSQPDVSIGLSTWLIICYKRIDDDQNLHR</sequence>